<comment type="caution">
    <text evidence="1">The sequence shown here is derived from an EMBL/GenBank/DDBJ whole genome shotgun (WGS) entry which is preliminary data.</text>
</comment>
<proteinExistence type="predicted"/>
<reference evidence="1 2" key="1">
    <citation type="submission" date="2020-04" db="EMBL/GenBank/DDBJ databases">
        <title>Genome sequencing of Rosenbergiella species.</title>
        <authorList>
            <person name="Alvarez-Perez S."/>
            <person name="Lievens B."/>
        </authorList>
    </citation>
    <scope>NUCLEOTIDE SEQUENCE [LARGE SCALE GENOMIC DNA]</scope>
    <source>
        <strain evidence="1 2">S61</strain>
    </source>
</reference>
<evidence type="ECO:0000313" key="2">
    <source>
        <dbReference type="Proteomes" id="UP000790096"/>
    </source>
</evidence>
<dbReference type="EMBL" id="JABBFR010000023">
    <property type="protein sequence ID" value="MBT0725446.1"/>
    <property type="molecule type" value="Genomic_DNA"/>
</dbReference>
<name>A0ABS5SZB9_9GAMM</name>
<sequence>MAAIAIDPLSAVPIPVYSSDGVISQFRSARSVILHISLCIHPTPKLTLWLFALFSARLSHHSDGVIREHFVSQSMFRFDGFIITISGIIVNTARDNLSLRIVMLLIYQCIYFLQTKKKPHIAARYQEWMVRYVG</sequence>
<protein>
    <submittedName>
        <fullName evidence="1">Uncharacterized protein</fullName>
    </submittedName>
</protein>
<dbReference type="Proteomes" id="UP000790096">
    <property type="component" value="Unassembled WGS sequence"/>
</dbReference>
<organism evidence="1 2">
    <name type="scientific">Rosenbergiella gaditana</name>
    <dbReference type="NCBI Taxonomy" id="2726987"/>
    <lineage>
        <taxon>Bacteria</taxon>
        <taxon>Pseudomonadati</taxon>
        <taxon>Pseudomonadota</taxon>
        <taxon>Gammaproteobacteria</taxon>
        <taxon>Enterobacterales</taxon>
        <taxon>Erwiniaceae</taxon>
        <taxon>Rosenbergiella</taxon>
    </lineage>
</organism>
<keyword evidence="2" id="KW-1185">Reference proteome</keyword>
<evidence type="ECO:0000313" key="1">
    <source>
        <dbReference type="EMBL" id="MBT0725446.1"/>
    </source>
</evidence>
<accession>A0ABS5SZB9</accession>
<gene>
    <name evidence="1" type="ORF">HH682_13665</name>
</gene>
<dbReference type="RefSeq" id="WP_214238084.1">
    <property type="nucleotide sequence ID" value="NZ_JABBFR010000023.1"/>
</dbReference>